<organism evidence="2 3">
    <name type="scientific">Panicum virgatum</name>
    <name type="common">Blackwell switchgrass</name>
    <dbReference type="NCBI Taxonomy" id="38727"/>
    <lineage>
        <taxon>Eukaryota</taxon>
        <taxon>Viridiplantae</taxon>
        <taxon>Streptophyta</taxon>
        <taxon>Embryophyta</taxon>
        <taxon>Tracheophyta</taxon>
        <taxon>Spermatophyta</taxon>
        <taxon>Magnoliopsida</taxon>
        <taxon>Liliopsida</taxon>
        <taxon>Poales</taxon>
        <taxon>Poaceae</taxon>
        <taxon>PACMAD clade</taxon>
        <taxon>Panicoideae</taxon>
        <taxon>Panicodae</taxon>
        <taxon>Paniceae</taxon>
        <taxon>Panicinae</taxon>
        <taxon>Panicum</taxon>
        <taxon>Panicum sect. Hiantes</taxon>
    </lineage>
</organism>
<feature type="compositionally biased region" description="Basic residues" evidence="1">
    <location>
        <begin position="184"/>
        <end position="197"/>
    </location>
</feature>
<evidence type="ECO:0000313" key="3">
    <source>
        <dbReference type="Proteomes" id="UP000823388"/>
    </source>
</evidence>
<feature type="compositionally biased region" description="Basic and acidic residues" evidence="1">
    <location>
        <begin position="35"/>
        <end position="54"/>
    </location>
</feature>
<reference evidence="2" key="1">
    <citation type="submission" date="2020-05" db="EMBL/GenBank/DDBJ databases">
        <title>WGS assembly of Panicum virgatum.</title>
        <authorList>
            <person name="Lovell J.T."/>
            <person name="Jenkins J."/>
            <person name="Shu S."/>
            <person name="Juenger T.E."/>
            <person name="Schmutz J."/>
        </authorList>
    </citation>
    <scope>NUCLEOTIDE SEQUENCE</scope>
    <source>
        <strain evidence="2">AP13</strain>
    </source>
</reference>
<keyword evidence="3" id="KW-1185">Reference proteome</keyword>
<dbReference type="AlphaFoldDB" id="A0A8T0RSZ8"/>
<comment type="caution">
    <text evidence="2">The sequence shown here is derived from an EMBL/GenBank/DDBJ whole genome shotgun (WGS) entry which is preliminary data.</text>
</comment>
<dbReference type="EMBL" id="CM029046">
    <property type="protein sequence ID" value="KAG2587968.1"/>
    <property type="molecule type" value="Genomic_DNA"/>
</dbReference>
<feature type="compositionally biased region" description="Basic and acidic residues" evidence="1">
    <location>
        <begin position="79"/>
        <end position="89"/>
    </location>
</feature>
<gene>
    <name evidence="2" type="ORF">PVAP13_5NG185862</name>
</gene>
<proteinExistence type="predicted"/>
<feature type="compositionally biased region" description="Basic and acidic residues" evidence="1">
    <location>
        <begin position="99"/>
        <end position="129"/>
    </location>
</feature>
<accession>A0A8T0RSZ8</accession>
<feature type="compositionally biased region" description="Basic and acidic residues" evidence="1">
    <location>
        <begin position="153"/>
        <end position="166"/>
    </location>
</feature>
<feature type="compositionally biased region" description="Gly residues" evidence="1">
    <location>
        <begin position="61"/>
        <end position="72"/>
    </location>
</feature>
<protein>
    <submittedName>
        <fullName evidence="2">Uncharacterized protein</fullName>
    </submittedName>
</protein>
<evidence type="ECO:0000256" key="1">
    <source>
        <dbReference type="SAM" id="MobiDB-lite"/>
    </source>
</evidence>
<feature type="region of interest" description="Disordered" evidence="1">
    <location>
        <begin position="35"/>
        <end position="228"/>
    </location>
</feature>
<dbReference type="Proteomes" id="UP000823388">
    <property type="component" value="Chromosome 5N"/>
</dbReference>
<name>A0A8T0RSZ8_PANVG</name>
<sequence length="228" mass="25669">MTQGRWLAVHGRQRSLVSCELARWWRRPTWTTRADRTRQEGEVAAHGIEREERRRRPNKAGRGGGCGGGERWGLGSVMGDRDPQHEQHGWHGPRSHAARSGDDRRHEEQTRGKEQSHGWRLDPVDDAGSRRPIKRARGRPEVRRRARTAHGSLRTEEEAARTHADGTDGGAQMRAGSGADGGRRMRAARRARMRSRGSVRDGWWPAAVRGRAGGDGRRGRWRMAGGRL</sequence>
<evidence type="ECO:0000313" key="2">
    <source>
        <dbReference type="EMBL" id="KAG2587968.1"/>
    </source>
</evidence>